<dbReference type="PROSITE" id="PS00178">
    <property type="entry name" value="AA_TRNA_LIGASE_I"/>
    <property type="match status" value="1"/>
</dbReference>
<dbReference type="InterPro" id="IPR002301">
    <property type="entry name" value="Ile-tRNA-ligase"/>
</dbReference>
<dbReference type="EC" id="6.1.1.5" evidence="4"/>
<dbReference type="GO" id="GO:0005737">
    <property type="term" value="C:cytoplasm"/>
    <property type="evidence" value="ECO:0007669"/>
    <property type="project" value="UniProtKB-SubCell"/>
</dbReference>
<dbReference type="Pfam" id="PF00133">
    <property type="entry name" value="tRNA-synt_1"/>
    <property type="match status" value="1"/>
</dbReference>
<evidence type="ECO:0000256" key="14">
    <source>
        <dbReference type="ARBA" id="ARBA00048359"/>
    </source>
</evidence>
<dbReference type="SUPFAM" id="SSF50677">
    <property type="entry name" value="ValRS/IleRS/LeuRS editing domain"/>
    <property type="match status" value="1"/>
</dbReference>
<dbReference type="Gene3D" id="3.40.50.620">
    <property type="entry name" value="HUPs"/>
    <property type="match status" value="1"/>
</dbReference>
<dbReference type="EMBL" id="UINC01047770">
    <property type="protein sequence ID" value="SVB57442.1"/>
    <property type="molecule type" value="Genomic_DNA"/>
</dbReference>
<dbReference type="FunFam" id="3.40.50.620:FF:000063">
    <property type="entry name" value="Isoleucine--tRNA ligase"/>
    <property type="match status" value="1"/>
</dbReference>
<evidence type="ECO:0000256" key="10">
    <source>
        <dbReference type="ARBA" id="ARBA00022840"/>
    </source>
</evidence>
<dbReference type="InterPro" id="IPR023586">
    <property type="entry name" value="Ile-tRNA-ligase_type2"/>
</dbReference>
<comment type="subunit">
    <text evidence="3">Monomer.</text>
</comment>
<keyword evidence="8" id="KW-0547">Nucleotide-binding</keyword>
<gene>
    <name evidence="16" type="ORF">METZ01_LOCUS210296</name>
</gene>
<evidence type="ECO:0000256" key="7">
    <source>
        <dbReference type="ARBA" id="ARBA00022723"/>
    </source>
</evidence>
<proteinExistence type="predicted"/>
<keyword evidence="11" id="KW-0648">Protein biosynthesis</keyword>
<dbReference type="GO" id="GO:0005524">
    <property type="term" value="F:ATP binding"/>
    <property type="evidence" value="ECO:0007669"/>
    <property type="project" value="UniProtKB-KW"/>
</dbReference>
<dbReference type="PRINTS" id="PR00984">
    <property type="entry name" value="TRNASYNTHILE"/>
</dbReference>
<comment type="function">
    <text evidence="13">Catalyzes the attachment of isoleucine to tRNA(Ile). As IleRS can inadvertently accommodate and process structurally similar amino acids such as valine, to avoid such errors it has two additional distinct tRNA(Ile)-dependent editing activities. One activity is designated as 'pretransfer' editing and involves the hydrolysis of activated Val-AMP. The other activity is designated 'posttransfer' editing and involves deacylation of mischarged Val-tRNA(Ile).</text>
</comment>
<accession>A0A382F492</accession>
<dbReference type="SUPFAM" id="SSF52374">
    <property type="entry name" value="Nucleotidylyl transferase"/>
    <property type="match status" value="1"/>
</dbReference>
<feature type="non-terminal residue" evidence="16">
    <location>
        <position position="246"/>
    </location>
</feature>
<comment type="subcellular location">
    <subcellularLocation>
        <location evidence="2">Cytoplasm</location>
    </subcellularLocation>
</comment>
<sequence>VENLRSPPIRFDEVPSQADFAHLERENLEFWDNQRLFEKSAQNRPADKRFVFYDGPPFASGLPHYGNLLASIVKDVVLRYWTMRGFRVERRFGWDCHGLPVENDAEQQLGLKTRRDILEYGVPRFSEYCRGLVLRYTEEWQQFIRRVGRWVDWSDQYHTMDPEYMESVWWVFKSLWDKDLIYEGYKSLAYCPRCATPLSNFEVNQGYRDTQDPSVVVRFALTGAENTSLLAWTTTPWTLPCNTGLA</sequence>
<keyword evidence="10" id="KW-0067">ATP-binding</keyword>
<evidence type="ECO:0000256" key="8">
    <source>
        <dbReference type="ARBA" id="ARBA00022741"/>
    </source>
</evidence>
<evidence type="ECO:0000256" key="3">
    <source>
        <dbReference type="ARBA" id="ARBA00011245"/>
    </source>
</evidence>
<keyword evidence="12" id="KW-0030">Aminoacyl-tRNA synthetase</keyword>
<feature type="non-terminal residue" evidence="16">
    <location>
        <position position="1"/>
    </location>
</feature>
<dbReference type="AlphaFoldDB" id="A0A382F492"/>
<protein>
    <recommendedName>
        <fullName evidence="4">isoleucine--tRNA ligase</fullName>
        <ecNumber evidence="4">6.1.1.5</ecNumber>
    </recommendedName>
</protein>
<comment type="cofactor">
    <cofactor evidence="1">
        <name>Zn(2+)</name>
        <dbReference type="ChEBI" id="CHEBI:29105"/>
    </cofactor>
</comment>
<dbReference type="GO" id="GO:0002161">
    <property type="term" value="F:aminoacyl-tRNA deacylase activity"/>
    <property type="evidence" value="ECO:0007669"/>
    <property type="project" value="InterPro"/>
</dbReference>
<keyword evidence="9" id="KW-0862">Zinc</keyword>
<evidence type="ECO:0000256" key="1">
    <source>
        <dbReference type="ARBA" id="ARBA00001947"/>
    </source>
</evidence>
<name>A0A382F492_9ZZZZ</name>
<dbReference type="GO" id="GO:0006428">
    <property type="term" value="P:isoleucyl-tRNA aminoacylation"/>
    <property type="evidence" value="ECO:0007669"/>
    <property type="project" value="InterPro"/>
</dbReference>
<evidence type="ECO:0000256" key="4">
    <source>
        <dbReference type="ARBA" id="ARBA00013165"/>
    </source>
</evidence>
<dbReference type="PANTHER" id="PTHR42780:SF1">
    <property type="entry name" value="ISOLEUCINE--TRNA LIGASE, CYTOPLASMIC"/>
    <property type="match status" value="1"/>
</dbReference>
<evidence type="ECO:0000256" key="6">
    <source>
        <dbReference type="ARBA" id="ARBA00022598"/>
    </source>
</evidence>
<dbReference type="InterPro" id="IPR009008">
    <property type="entry name" value="Val/Leu/Ile-tRNA-synth_edit"/>
</dbReference>
<dbReference type="InterPro" id="IPR014729">
    <property type="entry name" value="Rossmann-like_a/b/a_fold"/>
</dbReference>
<evidence type="ECO:0000256" key="9">
    <source>
        <dbReference type="ARBA" id="ARBA00022833"/>
    </source>
</evidence>
<comment type="catalytic activity">
    <reaction evidence="14">
        <text>tRNA(Ile) + L-isoleucine + ATP = L-isoleucyl-tRNA(Ile) + AMP + diphosphate</text>
        <dbReference type="Rhea" id="RHEA:11060"/>
        <dbReference type="Rhea" id="RHEA-COMP:9666"/>
        <dbReference type="Rhea" id="RHEA-COMP:9695"/>
        <dbReference type="ChEBI" id="CHEBI:30616"/>
        <dbReference type="ChEBI" id="CHEBI:33019"/>
        <dbReference type="ChEBI" id="CHEBI:58045"/>
        <dbReference type="ChEBI" id="CHEBI:78442"/>
        <dbReference type="ChEBI" id="CHEBI:78528"/>
        <dbReference type="ChEBI" id="CHEBI:456215"/>
        <dbReference type="EC" id="6.1.1.5"/>
    </reaction>
</comment>
<dbReference type="InterPro" id="IPR001412">
    <property type="entry name" value="aa-tRNA-synth_I_CS"/>
</dbReference>
<evidence type="ECO:0000256" key="5">
    <source>
        <dbReference type="ARBA" id="ARBA00022490"/>
    </source>
</evidence>
<evidence type="ECO:0000313" key="16">
    <source>
        <dbReference type="EMBL" id="SVB57442.1"/>
    </source>
</evidence>
<evidence type="ECO:0000256" key="12">
    <source>
        <dbReference type="ARBA" id="ARBA00023146"/>
    </source>
</evidence>
<evidence type="ECO:0000256" key="2">
    <source>
        <dbReference type="ARBA" id="ARBA00004496"/>
    </source>
</evidence>
<dbReference type="GO" id="GO:0004822">
    <property type="term" value="F:isoleucine-tRNA ligase activity"/>
    <property type="evidence" value="ECO:0007669"/>
    <property type="project" value="UniProtKB-EC"/>
</dbReference>
<dbReference type="InterPro" id="IPR002300">
    <property type="entry name" value="aa-tRNA-synth_Ia"/>
</dbReference>
<organism evidence="16">
    <name type="scientific">marine metagenome</name>
    <dbReference type="NCBI Taxonomy" id="408172"/>
    <lineage>
        <taxon>unclassified sequences</taxon>
        <taxon>metagenomes</taxon>
        <taxon>ecological metagenomes</taxon>
    </lineage>
</organism>
<keyword evidence="7" id="KW-0479">Metal-binding</keyword>
<evidence type="ECO:0000256" key="11">
    <source>
        <dbReference type="ARBA" id="ARBA00022917"/>
    </source>
</evidence>
<keyword evidence="5" id="KW-0963">Cytoplasm</keyword>
<reference evidence="16" key="1">
    <citation type="submission" date="2018-05" db="EMBL/GenBank/DDBJ databases">
        <authorList>
            <person name="Lanie J.A."/>
            <person name="Ng W.-L."/>
            <person name="Kazmierczak K.M."/>
            <person name="Andrzejewski T.M."/>
            <person name="Davidsen T.M."/>
            <person name="Wayne K.J."/>
            <person name="Tettelin H."/>
            <person name="Glass J.I."/>
            <person name="Rusch D."/>
            <person name="Podicherti R."/>
            <person name="Tsui H.-C.T."/>
            <person name="Winkler M.E."/>
        </authorList>
    </citation>
    <scope>NUCLEOTIDE SEQUENCE</scope>
</reference>
<dbReference type="PANTHER" id="PTHR42780">
    <property type="entry name" value="SOLEUCYL-TRNA SYNTHETASE"/>
    <property type="match status" value="1"/>
</dbReference>
<keyword evidence="6" id="KW-0436">Ligase</keyword>
<evidence type="ECO:0000256" key="13">
    <source>
        <dbReference type="ARBA" id="ARBA00025217"/>
    </source>
</evidence>
<feature type="domain" description="Aminoacyl-tRNA synthetase class Ia" evidence="15">
    <location>
        <begin position="28"/>
        <end position="213"/>
    </location>
</feature>
<evidence type="ECO:0000259" key="15">
    <source>
        <dbReference type="Pfam" id="PF00133"/>
    </source>
</evidence>
<dbReference type="GO" id="GO:0046872">
    <property type="term" value="F:metal ion binding"/>
    <property type="evidence" value="ECO:0007669"/>
    <property type="project" value="UniProtKB-KW"/>
</dbReference>